<name>A0ABR2BM89_9ROSI</name>
<proteinExistence type="predicted"/>
<evidence type="ECO:0008006" key="3">
    <source>
        <dbReference type="Google" id="ProtNLM"/>
    </source>
</evidence>
<sequence>MPTQPPSGVRFPMDFRHRIYLCMECHNHVLNVPTHNSNLVILNISFENFFSPVLKVPYVSEQSAVMAGGVICDAGGMAVNVRVGSPRNCWFRNRLPVVNVYCTQSHSDIGERLIWYCRVRCTPSGETHTYGGPILLYLGSMQYWDGRSTVFAEDYRPVIRDDE</sequence>
<accession>A0ABR2BM89</accession>
<evidence type="ECO:0000313" key="2">
    <source>
        <dbReference type="Proteomes" id="UP001472677"/>
    </source>
</evidence>
<evidence type="ECO:0000313" key="1">
    <source>
        <dbReference type="EMBL" id="KAK8508258.1"/>
    </source>
</evidence>
<dbReference type="Proteomes" id="UP001472677">
    <property type="component" value="Unassembled WGS sequence"/>
</dbReference>
<reference evidence="1 2" key="1">
    <citation type="journal article" date="2024" name="G3 (Bethesda)">
        <title>Genome assembly of Hibiscus sabdariffa L. provides insights into metabolisms of medicinal natural products.</title>
        <authorList>
            <person name="Kim T."/>
        </authorList>
    </citation>
    <scope>NUCLEOTIDE SEQUENCE [LARGE SCALE GENOMIC DNA]</scope>
    <source>
        <strain evidence="1">TK-2024</strain>
        <tissue evidence="1">Old leaves</tissue>
    </source>
</reference>
<dbReference type="EMBL" id="JBBPBM010000103">
    <property type="protein sequence ID" value="KAK8508258.1"/>
    <property type="molecule type" value="Genomic_DNA"/>
</dbReference>
<gene>
    <name evidence="1" type="ORF">V6N12_019437</name>
</gene>
<comment type="caution">
    <text evidence="1">The sequence shown here is derived from an EMBL/GenBank/DDBJ whole genome shotgun (WGS) entry which is preliminary data.</text>
</comment>
<keyword evidence="2" id="KW-1185">Reference proteome</keyword>
<protein>
    <recommendedName>
        <fullName evidence="3">Yippee domain-containing protein</fullName>
    </recommendedName>
</protein>
<organism evidence="1 2">
    <name type="scientific">Hibiscus sabdariffa</name>
    <name type="common">roselle</name>
    <dbReference type="NCBI Taxonomy" id="183260"/>
    <lineage>
        <taxon>Eukaryota</taxon>
        <taxon>Viridiplantae</taxon>
        <taxon>Streptophyta</taxon>
        <taxon>Embryophyta</taxon>
        <taxon>Tracheophyta</taxon>
        <taxon>Spermatophyta</taxon>
        <taxon>Magnoliopsida</taxon>
        <taxon>eudicotyledons</taxon>
        <taxon>Gunneridae</taxon>
        <taxon>Pentapetalae</taxon>
        <taxon>rosids</taxon>
        <taxon>malvids</taxon>
        <taxon>Malvales</taxon>
        <taxon>Malvaceae</taxon>
        <taxon>Malvoideae</taxon>
        <taxon>Hibiscus</taxon>
    </lineage>
</organism>